<name>A0A4R7S0I6_9BACT</name>
<comment type="caution">
    <text evidence="7">The sequence shown here is derived from an EMBL/GenBank/DDBJ whole genome shotgun (WGS) entry which is preliminary data.</text>
</comment>
<organism evidence="7 8">
    <name type="scientific">Prosthecobacter fusiformis</name>
    <dbReference type="NCBI Taxonomy" id="48464"/>
    <lineage>
        <taxon>Bacteria</taxon>
        <taxon>Pseudomonadati</taxon>
        <taxon>Verrucomicrobiota</taxon>
        <taxon>Verrucomicrobiia</taxon>
        <taxon>Verrucomicrobiales</taxon>
        <taxon>Verrucomicrobiaceae</taxon>
        <taxon>Prosthecobacter</taxon>
    </lineage>
</organism>
<accession>A0A4R7S0I6</accession>
<evidence type="ECO:0000256" key="1">
    <source>
        <dbReference type="ARBA" id="ARBA00004196"/>
    </source>
</evidence>
<evidence type="ECO:0000259" key="6">
    <source>
        <dbReference type="Pfam" id="PF00496"/>
    </source>
</evidence>
<dbReference type="Gene3D" id="3.40.190.10">
    <property type="entry name" value="Periplasmic binding protein-like II"/>
    <property type="match status" value="1"/>
</dbReference>
<evidence type="ECO:0000313" key="8">
    <source>
        <dbReference type="Proteomes" id="UP000295662"/>
    </source>
</evidence>
<evidence type="ECO:0000256" key="5">
    <source>
        <dbReference type="SAM" id="SignalP"/>
    </source>
</evidence>
<dbReference type="GO" id="GO:0015833">
    <property type="term" value="P:peptide transport"/>
    <property type="evidence" value="ECO:0007669"/>
    <property type="project" value="TreeGrafter"/>
</dbReference>
<dbReference type="FunFam" id="3.90.76.10:FF:000001">
    <property type="entry name" value="Oligopeptide ABC transporter substrate-binding protein"/>
    <property type="match status" value="1"/>
</dbReference>
<comment type="similarity">
    <text evidence="2">Belongs to the bacterial solute-binding protein 5 family.</text>
</comment>
<feature type="domain" description="Solute-binding protein family 5" evidence="6">
    <location>
        <begin position="76"/>
        <end position="452"/>
    </location>
</feature>
<dbReference type="Proteomes" id="UP000295662">
    <property type="component" value="Unassembled WGS sequence"/>
</dbReference>
<keyword evidence="3" id="KW-0813">Transport</keyword>
<dbReference type="InterPro" id="IPR000914">
    <property type="entry name" value="SBP_5_dom"/>
</dbReference>
<feature type="signal peptide" evidence="5">
    <location>
        <begin position="1"/>
        <end position="26"/>
    </location>
</feature>
<dbReference type="CDD" id="cd08504">
    <property type="entry name" value="PBP2_OppA"/>
    <property type="match status" value="1"/>
</dbReference>
<comment type="subcellular location">
    <subcellularLocation>
        <location evidence="1">Cell envelope</location>
    </subcellularLocation>
</comment>
<dbReference type="GO" id="GO:0030288">
    <property type="term" value="C:outer membrane-bounded periplasmic space"/>
    <property type="evidence" value="ECO:0007669"/>
    <property type="project" value="UniProtKB-ARBA"/>
</dbReference>
<evidence type="ECO:0000256" key="4">
    <source>
        <dbReference type="ARBA" id="ARBA00022729"/>
    </source>
</evidence>
<evidence type="ECO:0000256" key="3">
    <source>
        <dbReference type="ARBA" id="ARBA00022448"/>
    </source>
</evidence>
<keyword evidence="8" id="KW-1185">Reference proteome</keyword>
<dbReference type="InterPro" id="IPR030678">
    <property type="entry name" value="Peptide/Ni-bd"/>
</dbReference>
<protein>
    <submittedName>
        <fullName evidence="7">Oligopeptide transport system substrate-binding protein</fullName>
    </submittedName>
</protein>
<evidence type="ECO:0000313" key="7">
    <source>
        <dbReference type="EMBL" id="TDU71169.1"/>
    </source>
</evidence>
<dbReference type="PANTHER" id="PTHR30290">
    <property type="entry name" value="PERIPLASMIC BINDING COMPONENT OF ABC TRANSPORTER"/>
    <property type="match status" value="1"/>
</dbReference>
<dbReference type="GO" id="GO:0043190">
    <property type="term" value="C:ATP-binding cassette (ABC) transporter complex"/>
    <property type="evidence" value="ECO:0007669"/>
    <property type="project" value="InterPro"/>
</dbReference>
<reference evidence="7 8" key="1">
    <citation type="submission" date="2019-03" db="EMBL/GenBank/DDBJ databases">
        <title>Genomic Encyclopedia of Archaeal and Bacterial Type Strains, Phase II (KMG-II): from individual species to whole genera.</title>
        <authorList>
            <person name="Goeker M."/>
        </authorList>
    </citation>
    <scope>NUCLEOTIDE SEQUENCE [LARGE SCALE GENOMIC DNA]</scope>
    <source>
        <strain evidence="7 8">ATCC 25309</strain>
    </source>
</reference>
<dbReference type="InterPro" id="IPR039424">
    <property type="entry name" value="SBP_5"/>
</dbReference>
<proteinExistence type="inferred from homology"/>
<dbReference type="Gene3D" id="3.10.105.10">
    <property type="entry name" value="Dipeptide-binding Protein, Domain 3"/>
    <property type="match status" value="1"/>
</dbReference>
<dbReference type="FunFam" id="3.10.105.10:FF:000001">
    <property type="entry name" value="Oligopeptide ABC transporter, oligopeptide-binding protein"/>
    <property type="match status" value="1"/>
</dbReference>
<evidence type="ECO:0000256" key="2">
    <source>
        <dbReference type="ARBA" id="ARBA00005695"/>
    </source>
</evidence>
<dbReference type="Pfam" id="PF00496">
    <property type="entry name" value="SBP_bac_5"/>
    <property type="match status" value="1"/>
</dbReference>
<dbReference type="GO" id="GO:1904680">
    <property type="term" value="F:peptide transmembrane transporter activity"/>
    <property type="evidence" value="ECO:0007669"/>
    <property type="project" value="TreeGrafter"/>
</dbReference>
<dbReference type="AlphaFoldDB" id="A0A4R7S0I6"/>
<dbReference type="Gene3D" id="3.90.76.10">
    <property type="entry name" value="Dipeptide-binding Protein, Domain 1"/>
    <property type="match status" value="1"/>
</dbReference>
<dbReference type="EMBL" id="SOCA01000003">
    <property type="protein sequence ID" value="TDU71169.1"/>
    <property type="molecule type" value="Genomic_DNA"/>
</dbReference>
<gene>
    <name evidence="7" type="ORF">EI77_02291</name>
</gene>
<dbReference type="PIRSF" id="PIRSF002741">
    <property type="entry name" value="MppA"/>
    <property type="match status" value="1"/>
</dbReference>
<sequence>MQLITMRYFVRMLSSAAFLFCLGACAPERERADLVFIQSAEPETLDPVLATDQVSMRIATSLFEGLCRINQQGRAEPGMAERWDISEDRKTYTFHLRAGTFWTDGMPVIAQNFVESWRRALDPATGADYASLLHVIRNAKAYSEGTEKDFFKVGVRASGEKTLIVELENPTPYFVDLSSFVTLAPVPLATINKHGTSWIKPANIINNGAYLLEEWLLDDRIRLRKNPRYWDAANVKMTTIEVKPVQDANTALSYFHTGQCDLMMDKGMVPPTLTQKLKQQPWFHTGPFLGTWFIRTNVTRPPFNDPRVRQAFALAVDKKRIVEKITQLGETPAWGITPPGTGQDYQAPPGLDLNVAEARRLLAEAGFPDGKGFPRVEYLYIPLPVERNIAIELQAMWQDTLGVTVNLTKQEQKVWLKSMRELDYHLCRSSWVGDYNDPSTFLDMFTTGNGNNRTGWANKKYDGLIADAAREPDIARRNMVFQEAEQTLIRDEAAVIPVYYYVGVQFYHGERLKGVQANLIDDHPFRCMSWSR</sequence>
<keyword evidence="4 5" id="KW-0732">Signal</keyword>
<feature type="chain" id="PRO_5020530278" evidence="5">
    <location>
        <begin position="27"/>
        <end position="532"/>
    </location>
</feature>
<dbReference type="SUPFAM" id="SSF53850">
    <property type="entry name" value="Periplasmic binding protein-like II"/>
    <property type="match status" value="1"/>
</dbReference>
<dbReference type="PANTHER" id="PTHR30290:SF10">
    <property type="entry name" value="PERIPLASMIC OLIGOPEPTIDE-BINDING PROTEIN-RELATED"/>
    <property type="match status" value="1"/>
</dbReference>